<gene>
    <name evidence="2" type="ORF">IWT30_02151</name>
</gene>
<dbReference type="Proteomes" id="UP000198374">
    <property type="component" value="Unassembled WGS sequence"/>
</dbReference>
<dbReference type="AlphaFoldDB" id="A0A1Z5IFF3"/>
<comment type="caution">
    <text evidence="2">The sequence shown here is derived from an EMBL/GenBank/DDBJ whole genome shotgun (WGS) entry which is preliminary data.</text>
</comment>
<evidence type="ECO:0000256" key="1">
    <source>
        <dbReference type="SAM" id="Phobius"/>
    </source>
</evidence>
<protein>
    <recommendedName>
        <fullName evidence="4">DUF3784 domain-containing protein</fullName>
    </recommendedName>
</protein>
<accession>A0A1Z5IFF3</accession>
<evidence type="ECO:0000313" key="3">
    <source>
        <dbReference type="Proteomes" id="UP000198374"/>
    </source>
</evidence>
<evidence type="ECO:0000313" key="2">
    <source>
        <dbReference type="EMBL" id="GAX00171.1"/>
    </source>
</evidence>
<feature type="transmembrane region" description="Helical" evidence="1">
    <location>
        <begin position="43"/>
        <end position="63"/>
    </location>
</feature>
<feature type="transmembrane region" description="Helical" evidence="1">
    <location>
        <begin position="6"/>
        <end position="22"/>
    </location>
</feature>
<name>A0A1Z5IFF3_9LACO</name>
<feature type="transmembrane region" description="Helical" evidence="1">
    <location>
        <begin position="69"/>
        <end position="92"/>
    </location>
</feature>
<reference evidence="2 3" key="1">
    <citation type="submission" date="2015-11" db="EMBL/GenBank/DDBJ databases">
        <title>Draft genome sequences of new species of the genus Lactobacillus isolated from orchardgrass silage.</title>
        <authorList>
            <person name="Tohno M."/>
            <person name="Tanizawa Y."/>
            <person name="Arita M."/>
        </authorList>
    </citation>
    <scope>NUCLEOTIDE SEQUENCE [LARGE SCALE GENOMIC DNA]</scope>
    <source>
        <strain evidence="2 3">IWT30</strain>
    </source>
</reference>
<dbReference type="EMBL" id="BCMF01000012">
    <property type="protein sequence ID" value="GAX00171.1"/>
    <property type="molecule type" value="Genomic_DNA"/>
</dbReference>
<evidence type="ECO:0008006" key="4">
    <source>
        <dbReference type="Google" id="ProtNLM"/>
    </source>
</evidence>
<organism evidence="2 3">
    <name type="scientific">Secundilactobacillus mixtipabuli</name>
    <dbReference type="NCBI Taxonomy" id="1435342"/>
    <lineage>
        <taxon>Bacteria</taxon>
        <taxon>Bacillati</taxon>
        <taxon>Bacillota</taxon>
        <taxon>Bacilli</taxon>
        <taxon>Lactobacillales</taxon>
        <taxon>Lactobacillaceae</taxon>
        <taxon>Secundilactobacillus</taxon>
    </lineage>
</organism>
<dbReference type="RefSeq" id="WP_089109951.1">
    <property type="nucleotide sequence ID" value="NZ_BCMF01000012.1"/>
</dbReference>
<keyword evidence="1" id="KW-1133">Transmembrane helix</keyword>
<sequence length="96" mass="10880">MFITILMVLYVLLTFFIGWFFLSHTHRPFLVFHPEENANLAGIVKFSGWSLIVIGVIAAVATIMQNDVFISMTLLVGVLDVLAIQLMLVHFFPKIK</sequence>
<keyword evidence="1" id="KW-0472">Membrane</keyword>
<keyword evidence="3" id="KW-1185">Reference proteome</keyword>
<proteinExistence type="predicted"/>
<dbReference type="OrthoDB" id="2315025at2"/>
<keyword evidence="1" id="KW-0812">Transmembrane</keyword>